<dbReference type="AlphaFoldDB" id="A0A8T0PCR0"/>
<name>A0A8T0PCR0_PANVG</name>
<proteinExistence type="predicted"/>
<evidence type="ECO:0000313" key="1">
    <source>
        <dbReference type="EMBL" id="KAG2557942.1"/>
    </source>
</evidence>
<accession>A0A8T0PCR0</accession>
<comment type="caution">
    <text evidence="1">The sequence shown here is derived from an EMBL/GenBank/DDBJ whole genome shotgun (WGS) entry which is preliminary data.</text>
</comment>
<evidence type="ECO:0000313" key="2">
    <source>
        <dbReference type="Proteomes" id="UP000823388"/>
    </source>
</evidence>
<protein>
    <submittedName>
        <fullName evidence="1">Uncharacterized protein</fullName>
    </submittedName>
</protein>
<reference evidence="1" key="1">
    <citation type="submission" date="2020-05" db="EMBL/GenBank/DDBJ databases">
        <title>WGS assembly of Panicum virgatum.</title>
        <authorList>
            <person name="Lovell J.T."/>
            <person name="Jenkins J."/>
            <person name="Shu S."/>
            <person name="Juenger T.E."/>
            <person name="Schmutz J."/>
        </authorList>
    </citation>
    <scope>NUCLEOTIDE SEQUENCE</scope>
    <source>
        <strain evidence="1">AP13</strain>
    </source>
</reference>
<dbReference type="EMBL" id="CM029052">
    <property type="protein sequence ID" value="KAG2557942.1"/>
    <property type="molecule type" value="Genomic_DNA"/>
</dbReference>
<sequence length="125" mass="13982">MAPDFITPELQTRRTWRWCWIPCRRALLYALTVISSMRTANHGIMRTRGCGHALAAVSSTRNTDLAPCFTVSTSSAALFNFIPDLNNVELDGQTLVLPPHVLKMLDEKHERELAAGKDDTKSSVR</sequence>
<dbReference type="Proteomes" id="UP000823388">
    <property type="component" value="Chromosome 8N"/>
</dbReference>
<organism evidence="1 2">
    <name type="scientific">Panicum virgatum</name>
    <name type="common">Blackwell switchgrass</name>
    <dbReference type="NCBI Taxonomy" id="38727"/>
    <lineage>
        <taxon>Eukaryota</taxon>
        <taxon>Viridiplantae</taxon>
        <taxon>Streptophyta</taxon>
        <taxon>Embryophyta</taxon>
        <taxon>Tracheophyta</taxon>
        <taxon>Spermatophyta</taxon>
        <taxon>Magnoliopsida</taxon>
        <taxon>Liliopsida</taxon>
        <taxon>Poales</taxon>
        <taxon>Poaceae</taxon>
        <taxon>PACMAD clade</taxon>
        <taxon>Panicoideae</taxon>
        <taxon>Panicodae</taxon>
        <taxon>Paniceae</taxon>
        <taxon>Panicinae</taxon>
        <taxon>Panicum</taxon>
        <taxon>Panicum sect. Hiantes</taxon>
    </lineage>
</organism>
<gene>
    <name evidence="1" type="ORF">PVAP13_8NG103001</name>
</gene>
<keyword evidence="2" id="KW-1185">Reference proteome</keyword>